<reference evidence="1" key="1">
    <citation type="submission" date="2013-07" db="EMBL/GenBank/DDBJ databases">
        <title>The genome of Eucalyptus grandis.</title>
        <authorList>
            <person name="Schmutz J."/>
            <person name="Hayes R."/>
            <person name="Myburg A."/>
            <person name="Tuskan G."/>
            <person name="Grattapaglia D."/>
            <person name="Rokhsar D.S."/>
        </authorList>
    </citation>
    <scope>NUCLEOTIDE SEQUENCE</scope>
    <source>
        <tissue evidence="1">Leaf extractions</tissue>
    </source>
</reference>
<dbReference type="EMBL" id="KK198761">
    <property type="protein sequence ID" value="KCW55872.1"/>
    <property type="molecule type" value="Genomic_DNA"/>
</dbReference>
<accession>A0A059APH4</accession>
<organism evidence="1">
    <name type="scientific">Eucalyptus grandis</name>
    <name type="common">Flooded gum</name>
    <dbReference type="NCBI Taxonomy" id="71139"/>
    <lineage>
        <taxon>Eukaryota</taxon>
        <taxon>Viridiplantae</taxon>
        <taxon>Streptophyta</taxon>
        <taxon>Embryophyta</taxon>
        <taxon>Tracheophyta</taxon>
        <taxon>Spermatophyta</taxon>
        <taxon>Magnoliopsida</taxon>
        <taxon>eudicotyledons</taxon>
        <taxon>Gunneridae</taxon>
        <taxon>Pentapetalae</taxon>
        <taxon>rosids</taxon>
        <taxon>malvids</taxon>
        <taxon>Myrtales</taxon>
        <taxon>Myrtaceae</taxon>
        <taxon>Myrtoideae</taxon>
        <taxon>Eucalypteae</taxon>
        <taxon>Eucalyptus</taxon>
    </lineage>
</organism>
<dbReference type="InParanoid" id="A0A059APH4"/>
<name>A0A059APH4_EUCGR</name>
<gene>
    <name evidence="1" type="ORF">EUGRSUZ_I01678</name>
</gene>
<dbReference type="AlphaFoldDB" id="A0A059APH4"/>
<proteinExistence type="predicted"/>
<protein>
    <submittedName>
        <fullName evidence="1">Uncharacterized protein</fullName>
    </submittedName>
</protein>
<evidence type="ECO:0000313" key="1">
    <source>
        <dbReference type="EMBL" id="KCW55872.1"/>
    </source>
</evidence>
<sequence>MSTYTNLVKDSHPLIRNFSNDSNTPSMSISFSFRQSSTKTSFSFVMLDSMSLSRGPQLSRQSVVKLGS</sequence>
<dbReference type="Gramene" id="KCW55872">
    <property type="protein sequence ID" value="KCW55872"/>
    <property type="gene ID" value="EUGRSUZ_I01678"/>
</dbReference>